<accession>A0A7S3NQW4</accession>
<keyword evidence="2" id="KW-0677">Repeat</keyword>
<proteinExistence type="predicted"/>
<dbReference type="AlphaFoldDB" id="A0A7S3NQW4"/>
<reference evidence="3" key="1">
    <citation type="submission" date="2021-01" db="EMBL/GenBank/DDBJ databases">
        <authorList>
            <person name="Corre E."/>
            <person name="Pelletier E."/>
            <person name="Niang G."/>
            <person name="Scheremetjew M."/>
            <person name="Finn R."/>
            <person name="Kale V."/>
            <person name="Holt S."/>
            <person name="Cochrane G."/>
            <person name="Meng A."/>
            <person name="Brown T."/>
            <person name="Cohen L."/>
        </authorList>
    </citation>
    <scope>NUCLEOTIDE SEQUENCE</scope>
    <source>
        <strain evidence="3">CCMP1510</strain>
    </source>
</reference>
<gene>
    <name evidence="3" type="ORF">ALAG00032_LOCUS14255</name>
</gene>
<protein>
    <submittedName>
        <fullName evidence="3">Uncharacterized protein</fullName>
    </submittedName>
</protein>
<sequence>MLLAQRVGASRIGYWRNEEDAQNLGEVYADADLSKSLNFGYKGLVAVPKVVFEMKHVRRLELNNNFLQVLSPAIGDMTLLEELWLNDNPLRLLPGRICKCEGLKVLDLSRTQITELPLELGRLNNTLHELELTDTPYIASSSPLNTKRLLTELWRLDESQRLRNEIIDKVNNGIYREFTDEYSERINDIIDAVTYEFQENMDELRNVCRNADRLFPLDIIKHKYKHISPKTIAKNIRASFTSLKKANARKILSAEFELKLRAFYYDRIDVTRIESYIHDIFTINNTVVSNQNDTKPLELEDIQFLIQHAARLLPAEASLIKGSKIRNNVWQLQQKLDYDRATHIKAVSDAVFRIYPDVEPNNISFLVHAVCETFQSHRYATKLELDHLKILAADASLLFPSEFSRAKPEKIRAKFFKQLVNDDAAGGNTSPLTTPPTTT</sequence>
<dbReference type="SUPFAM" id="SSF52058">
    <property type="entry name" value="L domain-like"/>
    <property type="match status" value="1"/>
</dbReference>
<dbReference type="InterPro" id="IPR050216">
    <property type="entry name" value="LRR_domain-containing"/>
</dbReference>
<evidence type="ECO:0000256" key="2">
    <source>
        <dbReference type="ARBA" id="ARBA00022737"/>
    </source>
</evidence>
<evidence type="ECO:0000256" key="1">
    <source>
        <dbReference type="ARBA" id="ARBA00022614"/>
    </source>
</evidence>
<dbReference type="GO" id="GO:0005737">
    <property type="term" value="C:cytoplasm"/>
    <property type="evidence" value="ECO:0007669"/>
    <property type="project" value="TreeGrafter"/>
</dbReference>
<evidence type="ECO:0000313" key="3">
    <source>
        <dbReference type="EMBL" id="CAE0373454.1"/>
    </source>
</evidence>
<keyword evidence="1" id="KW-0433">Leucine-rich repeat</keyword>
<dbReference type="InterPro" id="IPR032675">
    <property type="entry name" value="LRR_dom_sf"/>
</dbReference>
<dbReference type="PANTHER" id="PTHR48051">
    <property type="match status" value="1"/>
</dbReference>
<dbReference type="InterPro" id="IPR003591">
    <property type="entry name" value="Leu-rich_rpt_typical-subtyp"/>
</dbReference>
<dbReference type="PANTHER" id="PTHR48051:SF54">
    <property type="entry name" value="LEUCINE-RICH REPEAT-CONTAINING PROTEIN"/>
    <property type="match status" value="1"/>
</dbReference>
<name>A0A7S3NQW4_9STRA</name>
<organism evidence="3">
    <name type="scientific">Aureoumbra lagunensis</name>
    <dbReference type="NCBI Taxonomy" id="44058"/>
    <lineage>
        <taxon>Eukaryota</taxon>
        <taxon>Sar</taxon>
        <taxon>Stramenopiles</taxon>
        <taxon>Ochrophyta</taxon>
        <taxon>Pelagophyceae</taxon>
        <taxon>Pelagomonadales</taxon>
        <taxon>Aureoumbra</taxon>
    </lineage>
</organism>
<dbReference type="SMART" id="SM00369">
    <property type="entry name" value="LRR_TYP"/>
    <property type="match status" value="3"/>
</dbReference>
<dbReference type="EMBL" id="HBIJ01021928">
    <property type="protein sequence ID" value="CAE0373454.1"/>
    <property type="molecule type" value="Transcribed_RNA"/>
</dbReference>
<dbReference type="Gene3D" id="3.80.10.10">
    <property type="entry name" value="Ribonuclease Inhibitor"/>
    <property type="match status" value="1"/>
</dbReference>